<dbReference type="Pfam" id="PF18909">
    <property type="entry name" value="dGTP_diPhyd_N"/>
    <property type="match status" value="1"/>
</dbReference>
<dbReference type="InterPro" id="IPR044038">
    <property type="entry name" value="dATP/dGTP_diPOhydrolase_N"/>
</dbReference>
<dbReference type="EMBL" id="MT708544">
    <property type="protein sequence ID" value="QOE32082.1"/>
    <property type="molecule type" value="Genomic_DNA"/>
</dbReference>
<organism evidence="2 3">
    <name type="scientific">Rhizobium phage Palo</name>
    <dbReference type="NCBI Taxonomy" id="2767573"/>
    <lineage>
        <taxon>Viruses</taxon>
        <taxon>Duplodnaviria</taxon>
        <taxon>Heunggongvirae</taxon>
        <taxon>Uroviricota</taxon>
        <taxon>Caudoviricetes</taxon>
        <taxon>Autographivirales</taxon>
        <taxon>Dunnvirinae</taxon>
        <taxon>Palovirus</taxon>
        <taxon>Palovirus palo</taxon>
    </lineage>
</organism>
<name>A0A7L8G4U1_9CAUD</name>
<evidence type="ECO:0000313" key="3">
    <source>
        <dbReference type="Proteomes" id="UP000516590"/>
    </source>
</evidence>
<evidence type="ECO:0000313" key="2">
    <source>
        <dbReference type="EMBL" id="QOE32082.1"/>
    </source>
</evidence>
<evidence type="ECO:0000259" key="1">
    <source>
        <dbReference type="Pfam" id="PF18909"/>
    </source>
</evidence>
<accession>A0A7L8G4U1</accession>
<sequence length="145" mass="16269">MSVDVHALAAAGKAPNPKQAFGDKKPRLGLVPLSGMLKQQQAHMDGALKYGWVNWRENPVEAQTYIEAALRHLRLFENGEATARDTRVNNLGAVMACCAILIDAELHGTMIDNRRKSPETCDLLHEEEKMVAHLRKMQAKREERK</sequence>
<dbReference type="Proteomes" id="UP000516590">
    <property type="component" value="Segment"/>
</dbReference>
<feature type="domain" description="dATP/dGTP diphosphohydrolase N-terminal" evidence="1">
    <location>
        <begin position="16"/>
        <end position="114"/>
    </location>
</feature>
<protein>
    <recommendedName>
        <fullName evidence="1">dATP/dGTP diphosphohydrolase N-terminal domain-containing protein</fullName>
    </recommendedName>
</protein>
<gene>
    <name evidence="2" type="ORF">CPT_Palo_023</name>
</gene>
<keyword evidence="3" id="KW-1185">Reference proteome</keyword>
<reference evidence="2 3" key="1">
    <citation type="submission" date="2020-07" db="EMBL/GenBank/DDBJ databases">
        <title>Complete genome sequence of Rhizobium phaseoli phage Palo.</title>
        <authorList>
            <person name="Nabhani A."/>
            <person name="Rushing L."/>
            <person name="Newkirk H."/>
            <person name="Gonzalez C."/>
            <person name="Young R."/>
            <person name="Liu M."/>
        </authorList>
    </citation>
    <scope>NUCLEOTIDE SEQUENCE [LARGE SCALE GENOMIC DNA]</scope>
</reference>
<proteinExistence type="predicted"/>